<dbReference type="SUPFAM" id="SSF52540">
    <property type="entry name" value="P-loop containing nucleoside triphosphate hydrolases"/>
    <property type="match status" value="1"/>
</dbReference>
<proteinExistence type="predicted"/>
<dbReference type="Gene3D" id="3.40.50.300">
    <property type="entry name" value="P-loop containing nucleotide triphosphate hydrolases"/>
    <property type="match status" value="1"/>
</dbReference>
<evidence type="ECO:0000313" key="2">
    <source>
        <dbReference type="Proteomes" id="UP000009286"/>
    </source>
</evidence>
<name>G2KNS8_MICAA</name>
<evidence type="ECO:0000313" key="1">
    <source>
        <dbReference type="EMBL" id="AEP10723.1"/>
    </source>
</evidence>
<organism evidence="1 2">
    <name type="scientific">Micavibrio aeruginosavorus (strain ARL-13)</name>
    <dbReference type="NCBI Taxonomy" id="856793"/>
    <lineage>
        <taxon>Bacteria</taxon>
        <taxon>Pseudomonadati</taxon>
        <taxon>Bdellovibrionota</taxon>
        <taxon>Bdellovibrionia</taxon>
        <taxon>Bdellovibrionales</taxon>
        <taxon>Pseudobdellovibrionaceae</taxon>
        <taxon>Micavibrio</taxon>
    </lineage>
</organism>
<dbReference type="HOGENOM" id="CLU_011797_0_0_5"/>
<dbReference type="AlphaFoldDB" id="G2KNS8"/>
<keyword evidence="2" id="KW-1185">Reference proteome</keyword>
<dbReference type="KEGG" id="mai:MICA_2421"/>
<protein>
    <submittedName>
        <fullName evidence="1">IcmB</fullName>
    </submittedName>
</protein>
<gene>
    <name evidence="1" type="primary">icmB</name>
    <name evidence="1" type="ordered locus">MICA_2421</name>
</gene>
<reference evidence="1 2" key="1">
    <citation type="journal article" date="2011" name="BMC Genomics">
        <title>Genomic insights into an obligate epibiotic bacterial predator: Micavibrio aeruginosavorus ARL-13.</title>
        <authorList>
            <person name="Wang Z."/>
            <person name="Kadouri D."/>
            <person name="Wu M."/>
        </authorList>
    </citation>
    <scope>NUCLEOTIDE SEQUENCE [LARGE SCALE GENOMIC DNA]</scope>
    <source>
        <strain evidence="1 2">ARL-13</strain>
    </source>
</reference>
<dbReference type="OrthoDB" id="7229084at2"/>
<dbReference type="RefSeq" id="WP_014103946.1">
    <property type="nucleotide sequence ID" value="NC_016026.1"/>
</dbReference>
<accession>G2KNS8</accession>
<dbReference type="STRING" id="856793.MICA_2421"/>
<sequence>MASYLQKLLMPFQVALRKSVESFIRLETADDEYTLVAEDGSLISVVKVDGSRQVIGDEEYKFLVDAATIKIGARFDRAGQALQVFFVRDPDRVVPYLNRQIRPSRQTAEASDLDLNDLFDERVRHMSRYLSYEECYFVLWTRPSVLSKTEMERAGKESKEKVWINAGYGQNPLAALDALRNRHKSYVTSILSALDELGIKSTLLEVHDALRAVRDNLYPDKANEKWRASLPGDPIAPRAPLSSADMSDVIWPPLRQQLAVGDARIVNESVVQMGDSLWAGADMTLGPMEASPFPMLLNRLFDAGIPYRISFLIEGGGAQAMAFRAFAATILGVTNALNKQIKYSLEGLEAMSRNEPVVRLRVSFATWAPRDRMDLVQDRLSTLVQAVESWGYCQVSEFSGDPLDCVMSSAMGIHCAGTAPPAVAPMREVMKLLPWQRPSSPFEFGAMLFRTPDGKAWPYQTGTNLTTTWFDLIFAQPGAGKSVLVNTLNLGTCLSPGLSKLPYVAVIDIGPSSSGLISLVKEALPPNRAHEAAYYRLQMAHQYAVNPFDTQLGCRQPLMDERSYLVELLTLLCTPPGHEKPYDGIQQLAGMVVDEMYRWRDDVAANAEPRPYLPRLDNEVDDAIQKYNIHLPADPYWWDVVDKMFDIGQYHIAALAQRHAVPTLSDAITASRRPQIRSLLEETSVGFSSETVINAFERMITSATREYPILSSVTQFDISNTRVCSLDLMDVCPQGDETADRQTSIMYMLARHVLVRSWWMGMDSLQFIPEKYRLYHEQKLQDLAETPKRLCYDEFHRTSSSSAVRGQVIRDVREGRKRGVQIVLASQLLDDFDDDMIDLATGVWVLGAAISETAVDNIRDRFGLSDTAKNIIRFKLTGPRAGGAPALFVLGTNEGRYEQHLINTLGPVELWALSTSAEDVVIRNRLYTRLGAGRARQMLAANFPGGSARSEIKRRVMMRADKGEAKSALMSAVMEEIVEELVAAGKQKLDKSEVNT</sequence>
<dbReference type="Proteomes" id="UP000009286">
    <property type="component" value="Chromosome"/>
</dbReference>
<dbReference type="EMBL" id="CP002382">
    <property type="protein sequence ID" value="AEP10723.1"/>
    <property type="molecule type" value="Genomic_DNA"/>
</dbReference>
<dbReference type="eggNOG" id="COG0433">
    <property type="taxonomic scope" value="Bacteria"/>
</dbReference>
<dbReference type="InterPro" id="IPR027417">
    <property type="entry name" value="P-loop_NTPase"/>
</dbReference>